<feature type="region of interest" description="Disordered" evidence="8">
    <location>
        <begin position="384"/>
        <end position="411"/>
    </location>
</feature>
<sequence>MTATKRGDRNEPANICLVFFSSSADGIGAIDRGNFEIMMDSHDRHLPPADSLSQETDTCAAHVVHQWRKHGWVRTQGVWGVGERPQFLKFVLGSLICLRRRNRIKLEKISSRKTFASTEAAAARLDPPSPGDHKTGCFVGGKFIGTGEKIRLPDDVTMGYIIEHLLKKPLTVVDQFHSHLEPMKFIRREILEDQISFSYARNKDEWNVVKIEGFDTKYDTNRSNGRSIAGHKSKAETESDVKLTGLAPAIGLLTVSFSRKGSYAIIQIRSPAVSVVLATERADNFAASAQKIISIFEHLYFDDRNKVYRVATKEKGKNFPSAALKYPDRDGISNGCNKFPGGVDLETLDPRRVRRCTYIRDQIWKLDVNKDHLYEIRAHSRRNVNNRPPRRRKTSTLIWSRGPPPDRRSIGTTVDESGAALCAEWAIGECRFRRRRIVRGRSGVARSYSRLDDPEVFREWRVVPFKPISCPKTKVWNR</sequence>
<proteinExistence type="predicted"/>
<name>A0A8J6LD81_TENMO</name>
<keyword evidence="5" id="KW-0735">Signal-anchor</keyword>
<evidence type="ECO:0000256" key="4">
    <source>
        <dbReference type="ARBA" id="ARBA00022692"/>
    </source>
</evidence>
<dbReference type="AlphaFoldDB" id="A0A8J6LD81"/>
<protein>
    <recommendedName>
        <fullName evidence="9">Fringe-like glycosyltransferase domain-containing protein</fullName>
    </recommendedName>
</protein>
<keyword evidence="11" id="KW-1185">Reference proteome</keyword>
<dbReference type="Gene3D" id="3.90.550.50">
    <property type="match status" value="1"/>
</dbReference>
<comment type="caution">
    <text evidence="10">The sequence shown here is derived from an EMBL/GenBank/DDBJ whole genome shotgun (WGS) entry which is preliminary data.</text>
</comment>
<evidence type="ECO:0000256" key="5">
    <source>
        <dbReference type="ARBA" id="ARBA00022968"/>
    </source>
</evidence>
<evidence type="ECO:0000256" key="3">
    <source>
        <dbReference type="ARBA" id="ARBA00022679"/>
    </source>
</evidence>
<gene>
    <name evidence="10" type="ORF">GEV33_014180</name>
</gene>
<keyword evidence="7" id="KW-0472">Membrane</keyword>
<reference evidence="10" key="1">
    <citation type="journal article" date="2020" name="J Insects Food Feed">
        <title>The yellow mealworm (Tenebrio molitor) genome: a resource for the emerging insects as food and feed industry.</title>
        <authorList>
            <person name="Eriksson T."/>
            <person name="Andere A."/>
            <person name="Kelstrup H."/>
            <person name="Emery V."/>
            <person name="Picard C."/>
        </authorList>
    </citation>
    <scope>NUCLEOTIDE SEQUENCE</scope>
    <source>
        <strain evidence="10">Stoneville</strain>
        <tissue evidence="10">Whole head</tissue>
    </source>
</reference>
<keyword evidence="4" id="KW-0812">Transmembrane</keyword>
<keyword evidence="6" id="KW-1133">Transmembrane helix</keyword>
<evidence type="ECO:0000256" key="1">
    <source>
        <dbReference type="ARBA" id="ARBA00004606"/>
    </source>
</evidence>
<evidence type="ECO:0000256" key="6">
    <source>
        <dbReference type="ARBA" id="ARBA00022989"/>
    </source>
</evidence>
<dbReference type="InterPro" id="IPR003378">
    <property type="entry name" value="Fringe-like_glycosylTrfase"/>
</dbReference>
<keyword evidence="3" id="KW-0808">Transferase</keyword>
<feature type="domain" description="Fringe-like glycosyltransferase" evidence="9">
    <location>
        <begin position="140"/>
        <end position="221"/>
    </location>
</feature>
<feature type="compositionally biased region" description="Basic residues" evidence="8">
    <location>
        <begin position="384"/>
        <end position="394"/>
    </location>
</feature>
<reference evidence="10" key="2">
    <citation type="submission" date="2021-08" db="EMBL/GenBank/DDBJ databases">
        <authorList>
            <person name="Eriksson T."/>
        </authorList>
    </citation>
    <scope>NUCLEOTIDE SEQUENCE</scope>
    <source>
        <strain evidence="10">Stoneville</strain>
        <tissue evidence="10">Whole head</tissue>
    </source>
</reference>
<organism evidence="10 11">
    <name type="scientific">Tenebrio molitor</name>
    <name type="common">Yellow mealworm beetle</name>
    <dbReference type="NCBI Taxonomy" id="7067"/>
    <lineage>
        <taxon>Eukaryota</taxon>
        <taxon>Metazoa</taxon>
        <taxon>Ecdysozoa</taxon>
        <taxon>Arthropoda</taxon>
        <taxon>Hexapoda</taxon>
        <taxon>Insecta</taxon>
        <taxon>Pterygota</taxon>
        <taxon>Neoptera</taxon>
        <taxon>Endopterygota</taxon>
        <taxon>Coleoptera</taxon>
        <taxon>Polyphaga</taxon>
        <taxon>Cucujiformia</taxon>
        <taxon>Tenebrionidae</taxon>
        <taxon>Tenebrio</taxon>
    </lineage>
</organism>
<dbReference type="GO" id="GO:0016757">
    <property type="term" value="F:glycosyltransferase activity"/>
    <property type="evidence" value="ECO:0007669"/>
    <property type="project" value="UniProtKB-KW"/>
</dbReference>
<evidence type="ECO:0000313" key="11">
    <source>
        <dbReference type="Proteomes" id="UP000719412"/>
    </source>
</evidence>
<accession>A0A8J6LD81</accession>
<evidence type="ECO:0000256" key="8">
    <source>
        <dbReference type="SAM" id="MobiDB-lite"/>
    </source>
</evidence>
<dbReference type="Proteomes" id="UP000719412">
    <property type="component" value="Unassembled WGS sequence"/>
</dbReference>
<evidence type="ECO:0000259" key="9">
    <source>
        <dbReference type="Pfam" id="PF02434"/>
    </source>
</evidence>
<dbReference type="Pfam" id="PF02434">
    <property type="entry name" value="Fringe"/>
    <property type="match status" value="1"/>
</dbReference>
<dbReference type="EMBL" id="JABDTM020028644">
    <property type="protein sequence ID" value="KAH0808611.1"/>
    <property type="molecule type" value="Genomic_DNA"/>
</dbReference>
<evidence type="ECO:0000256" key="2">
    <source>
        <dbReference type="ARBA" id="ARBA00022676"/>
    </source>
</evidence>
<dbReference type="GO" id="GO:0016020">
    <property type="term" value="C:membrane"/>
    <property type="evidence" value="ECO:0007669"/>
    <property type="project" value="UniProtKB-SubCell"/>
</dbReference>
<comment type="subcellular location">
    <subcellularLocation>
        <location evidence="1">Membrane</location>
        <topology evidence="1">Single-pass type II membrane protein</topology>
    </subcellularLocation>
</comment>
<keyword evidence="2" id="KW-0328">Glycosyltransferase</keyword>
<evidence type="ECO:0000313" key="10">
    <source>
        <dbReference type="EMBL" id="KAH0808611.1"/>
    </source>
</evidence>
<evidence type="ECO:0000256" key="7">
    <source>
        <dbReference type="ARBA" id="ARBA00023136"/>
    </source>
</evidence>